<keyword evidence="1" id="KW-0255">Endonuclease</keyword>
<keyword evidence="1" id="KW-0378">Hydrolase</keyword>
<evidence type="ECO:0000313" key="1">
    <source>
        <dbReference type="EMBL" id="MBO8472369.1"/>
    </source>
</evidence>
<reference evidence="1" key="1">
    <citation type="submission" date="2020-10" db="EMBL/GenBank/DDBJ databases">
        <authorList>
            <person name="Gilroy R."/>
        </authorList>
    </citation>
    <scope>NUCLEOTIDE SEQUENCE</scope>
    <source>
        <strain evidence="1">B1-8020</strain>
    </source>
</reference>
<dbReference type="EMBL" id="JADIMA010000018">
    <property type="protein sequence ID" value="MBO8472369.1"/>
    <property type="molecule type" value="Genomic_DNA"/>
</dbReference>
<accession>A0A9D9NG72</accession>
<evidence type="ECO:0000313" key="2">
    <source>
        <dbReference type="Proteomes" id="UP000823604"/>
    </source>
</evidence>
<dbReference type="Pfam" id="PF10117">
    <property type="entry name" value="McrBC"/>
    <property type="match status" value="1"/>
</dbReference>
<dbReference type="PANTHER" id="PTHR38733">
    <property type="entry name" value="PROTEIN MCRC"/>
    <property type="match status" value="1"/>
</dbReference>
<dbReference type="InterPro" id="IPR019292">
    <property type="entry name" value="McrC"/>
</dbReference>
<gene>
    <name evidence="1" type="ORF">IAB81_01900</name>
</gene>
<sequence>MKLRSTTDNNGGNYRVPEEHCDNLLAIGNRNVGVLCQENPDLLIFPQSLGLYHDDIAKVPIFLLQDGILTTRNMMGFVGKDETTLTISSRFCKDDRHDYFLHYMLQRVFAVNMFDFEQTSNDESVWDFLLYLFPYYLKQAYRQGIYKTYVRTEYNDAHVKGRIDVNRHIRKNFPFRGQIAYSTREYSADNPIIQLIRHTIEYISIHPFGKGVLTSDAETRDFVDKIRIMTQTTYRKNDRQRVVAANLKKFSHPYFTAYVTLQKICIQILRRDKISFGEKESKIYGLLFDGAWLWEEYLNTVLKQDFEHPENKTGKHRRYLFNCGAKPFQAIYPDFISKTPPTIVGDAKYMALETKEYNEDSERATSVYYKTIAYMYRFNSTSGFLLFPHPQKGYDETYEIKETAGKLRKIGLSIPQNETSFAAFQTYMKAQEEWLRSTIMQL</sequence>
<name>A0A9D9NG72_9BACT</name>
<proteinExistence type="predicted"/>
<keyword evidence="1" id="KW-0540">Nuclease</keyword>
<dbReference type="AlphaFoldDB" id="A0A9D9NG72"/>
<dbReference type="Proteomes" id="UP000823604">
    <property type="component" value="Unassembled WGS sequence"/>
</dbReference>
<protein>
    <submittedName>
        <fullName evidence="1">Restriction endonuclease</fullName>
    </submittedName>
</protein>
<organism evidence="1 2">
    <name type="scientific">Candidatus Merdivivens pullicola</name>
    <dbReference type="NCBI Taxonomy" id="2840872"/>
    <lineage>
        <taxon>Bacteria</taxon>
        <taxon>Pseudomonadati</taxon>
        <taxon>Bacteroidota</taxon>
        <taxon>Bacteroidia</taxon>
        <taxon>Bacteroidales</taxon>
        <taxon>Muribaculaceae</taxon>
        <taxon>Muribaculaceae incertae sedis</taxon>
        <taxon>Candidatus Merdivivens</taxon>
    </lineage>
</organism>
<comment type="caution">
    <text evidence="1">The sequence shown here is derived from an EMBL/GenBank/DDBJ whole genome shotgun (WGS) entry which is preliminary data.</text>
</comment>
<dbReference type="PANTHER" id="PTHR38733:SF1">
    <property type="entry name" value="TYPE IV METHYL-DIRECTED RESTRICTION ENZYME ECOKMCRBC"/>
    <property type="match status" value="1"/>
</dbReference>
<dbReference type="GO" id="GO:0004519">
    <property type="term" value="F:endonuclease activity"/>
    <property type="evidence" value="ECO:0007669"/>
    <property type="project" value="UniProtKB-KW"/>
</dbReference>
<reference evidence="1" key="2">
    <citation type="journal article" date="2021" name="PeerJ">
        <title>Extensive microbial diversity within the chicken gut microbiome revealed by metagenomics and culture.</title>
        <authorList>
            <person name="Gilroy R."/>
            <person name="Ravi A."/>
            <person name="Getino M."/>
            <person name="Pursley I."/>
            <person name="Horton D.L."/>
            <person name="Alikhan N.F."/>
            <person name="Baker D."/>
            <person name="Gharbi K."/>
            <person name="Hall N."/>
            <person name="Watson M."/>
            <person name="Adriaenssens E.M."/>
            <person name="Foster-Nyarko E."/>
            <person name="Jarju S."/>
            <person name="Secka A."/>
            <person name="Antonio M."/>
            <person name="Oren A."/>
            <person name="Chaudhuri R.R."/>
            <person name="La Ragione R."/>
            <person name="Hildebrand F."/>
            <person name="Pallen M.J."/>
        </authorList>
    </citation>
    <scope>NUCLEOTIDE SEQUENCE</scope>
    <source>
        <strain evidence="1">B1-8020</strain>
    </source>
</reference>